<name>A0A5J4WUY7_9EUKA</name>
<feature type="region of interest" description="Disordered" evidence="1">
    <location>
        <begin position="388"/>
        <end position="419"/>
    </location>
</feature>
<dbReference type="EMBL" id="SNRW01000868">
    <property type="protein sequence ID" value="KAA6398854.1"/>
    <property type="molecule type" value="Genomic_DNA"/>
</dbReference>
<evidence type="ECO:0000313" key="2">
    <source>
        <dbReference type="EMBL" id="KAA6398854.1"/>
    </source>
</evidence>
<gene>
    <name evidence="2" type="ORF">EZS28_005615</name>
</gene>
<dbReference type="Proteomes" id="UP000324800">
    <property type="component" value="Unassembled WGS sequence"/>
</dbReference>
<sequence>MQLEIPKSPLPKPEEVLFIPIEELRRRYIEERRKRLLGIENLRILSLNIPESFKSACRAVAVSLLLPFEIKENKLFAMTSSQVHTSIQLSNSCTFQSSKIKSVPPRIGEGKRPLYLVIFHSFLMSRTTDVQERYNLKAEIIKTGDLQPGKKQKNKKFITLVKETKQEGQQFTDRLYHNQHLYQMFLTDHGRSQDDKFRTSIGMEYIDKDEKDDEENDNNDEIYDDIDSDQVPIPLSELLGQSDINQKDVKSSCASAEIKVTSVDPYVFHERLMKRQTTNLLIPDINQASKSIKRGNSWSVQAKDYIEDSDSSDVEEFNPKSYDLYSPSCDPNYKFEKEQNKLLDPFFKETLSLAKSSFTKRIQRIVSIHTLEKDRILQYDQADYKTQEQNGYMRNLSRSRIDSNENEKRKKDINSNDRN</sequence>
<feature type="region of interest" description="Disordered" evidence="1">
    <location>
        <begin position="206"/>
        <end position="227"/>
    </location>
</feature>
<evidence type="ECO:0000256" key="1">
    <source>
        <dbReference type="SAM" id="MobiDB-lite"/>
    </source>
</evidence>
<proteinExistence type="predicted"/>
<dbReference type="AlphaFoldDB" id="A0A5J4WUY7"/>
<feature type="compositionally biased region" description="Polar residues" evidence="1">
    <location>
        <begin position="388"/>
        <end position="398"/>
    </location>
</feature>
<comment type="caution">
    <text evidence="2">The sequence shown here is derived from an EMBL/GenBank/DDBJ whole genome shotgun (WGS) entry which is preliminary data.</text>
</comment>
<protein>
    <submittedName>
        <fullName evidence="2">Uncharacterized protein</fullName>
    </submittedName>
</protein>
<accession>A0A5J4WUY7</accession>
<reference evidence="2 3" key="1">
    <citation type="submission" date="2019-03" db="EMBL/GenBank/DDBJ databases">
        <title>Single cell metagenomics reveals metabolic interactions within the superorganism composed of flagellate Streblomastix strix and complex community of Bacteroidetes bacteria on its surface.</title>
        <authorList>
            <person name="Treitli S.C."/>
            <person name="Kolisko M."/>
            <person name="Husnik F."/>
            <person name="Keeling P."/>
            <person name="Hampl V."/>
        </authorList>
    </citation>
    <scope>NUCLEOTIDE SEQUENCE [LARGE SCALE GENOMIC DNA]</scope>
    <source>
        <strain evidence="2">ST1C</strain>
    </source>
</reference>
<evidence type="ECO:0000313" key="3">
    <source>
        <dbReference type="Proteomes" id="UP000324800"/>
    </source>
</evidence>
<feature type="compositionally biased region" description="Basic and acidic residues" evidence="1">
    <location>
        <begin position="399"/>
        <end position="419"/>
    </location>
</feature>
<feature type="compositionally biased region" description="Acidic residues" evidence="1">
    <location>
        <begin position="210"/>
        <end position="227"/>
    </location>
</feature>
<organism evidence="2 3">
    <name type="scientific">Streblomastix strix</name>
    <dbReference type="NCBI Taxonomy" id="222440"/>
    <lineage>
        <taxon>Eukaryota</taxon>
        <taxon>Metamonada</taxon>
        <taxon>Preaxostyla</taxon>
        <taxon>Oxymonadida</taxon>
        <taxon>Streblomastigidae</taxon>
        <taxon>Streblomastix</taxon>
    </lineage>
</organism>